<organism evidence="2">
    <name type="scientific">Notodromas monacha</name>
    <dbReference type="NCBI Taxonomy" id="399045"/>
    <lineage>
        <taxon>Eukaryota</taxon>
        <taxon>Metazoa</taxon>
        <taxon>Ecdysozoa</taxon>
        <taxon>Arthropoda</taxon>
        <taxon>Crustacea</taxon>
        <taxon>Oligostraca</taxon>
        <taxon>Ostracoda</taxon>
        <taxon>Podocopa</taxon>
        <taxon>Podocopida</taxon>
        <taxon>Cypridocopina</taxon>
        <taxon>Cypridoidea</taxon>
        <taxon>Cyprididae</taxon>
        <taxon>Notodromas</taxon>
    </lineage>
</organism>
<feature type="region of interest" description="Disordered" evidence="1">
    <location>
        <begin position="209"/>
        <end position="245"/>
    </location>
</feature>
<name>A0A7R9BYP6_9CRUS</name>
<gene>
    <name evidence="2" type="ORF">NMOB1V02_LOCUS10043</name>
</gene>
<feature type="compositionally biased region" description="Acidic residues" evidence="1">
    <location>
        <begin position="212"/>
        <end position="222"/>
    </location>
</feature>
<keyword evidence="3" id="KW-1185">Reference proteome</keyword>
<feature type="region of interest" description="Disordered" evidence="1">
    <location>
        <begin position="1"/>
        <end position="24"/>
    </location>
</feature>
<evidence type="ECO:0000313" key="2">
    <source>
        <dbReference type="EMBL" id="CAD7282418.1"/>
    </source>
</evidence>
<accession>A0A7R9BYP6</accession>
<feature type="compositionally biased region" description="Low complexity" evidence="1">
    <location>
        <begin position="1"/>
        <end position="13"/>
    </location>
</feature>
<proteinExistence type="predicted"/>
<sequence>MVWTMTMTTTTTTRQRRSGASSGGGATLVAVGTLVLMLAVFACLASVATCDHQHVHVHHQHHQQPRSTIKRSNDVHYDGQRVVVPMSRHQRQQAEPNNANNHQHPSLDYYYRRWHDLPHPTTNGGGGGGGGAMARKVFSVRRRSGDVLAGALKRLQIIDQMYTKLGRPRYGKRASSAPWTAPPRMARVPSISQQQEFISKEEASIPFAGAAADDDLDDDDEQQTAAAEDSIEDYAYTDWKPNDGD</sequence>
<protein>
    <submittedName>
        <fullName evidence="2">Uncharacterized protein</fullName>
    </submittedName>
</protein>
<reference evidence="2" key="1">
    <citation type="submission" date="2020-11" db="EMBL/GenBank/DDBJ databases">
        <authorList>
            <person name="Tran Van P."/>
        </authorList>
    </citation>
    <scope>NUCLEOTIDE SEQUENCE</scope>
</reference>
<dbReference type="EMBL" id="CAJPEX010003809">
    <property type="protein sequence ID" value="CAG0922570.1"/>
    <property type="molecule type" value="Genomic_DNA"/>
</dbReference>
<dbReference type="AlphaFoldDB" id="A0A7R9BYP6"/>
<dbReference type="Proteomes" id="UP000678499">
    <property type="component" value="Unassembled WGS sequence"/>
</dbReference>
<dbReference type="EMBL" id="OA885846">
    <property type="protein sequence ID" value="CAD7282418.1"/>
    <property type="molecule type" value="Genomic_DNA"/>
</dbReference>
<evidence type="ECO:0000256" key="1">
    <source>
        <dbReference type="SAM" id="MobiDB-lite"/>
    </source>
</evidence>
<evidence type="ECO:0000313" key="3">
    <source>
        <dbReference type="Proteomes" id="UP000678499"/>
    </source>
</evidence>